<proteinExistence type="predicted"/>
<dbReference type="AlphaFoldDB" id="A0A8T0IMR9"/>
<organism evidence="1 2">
    <name type="scientific">Ceratodon purpureus</name>
    <name type="common">Fire moss</name>
    <name type="synonym">Dicranum purpureum</name>
    <dbReference type="NCBI Taxonomy" id="3225"/>
    <lineage>
        <taxon>Eukaryota</taxon>
        <taxon>Viridiplantae</taxon>
        <taxon>Streptophyta</taxon>
        <taxon>Embryophyta</taxon>
        <taxon>Bryophyta</taxon>
        <taxon>Bryophytina</taxon>
        <taxon>Bryopsida</taxon>
        <taxon>Dicranidae</taxon>
        <taxon>Pseudoditrichales</taxon>
        <taxon>Ditrichaceae</taxon>
        <taxon>Ceratodon</taxon>
    </lineage>
</organism>
<evidence type="ECO:0000313" key="2">
    <source>
        <dbReference type="Proteomes" id="UP000822688"/>
    </source>
</evidence>
<name>A0A8T0IMR9_CERPU</name>
<gene>
    <name evidence="1" type="ORF">KC19_3G216000</name>
</gene>
<comment type="caution">
    <text evidence="1">The sequence shown here is derived from an EMBL/GenBank/DDBJ whole genome shotgun (WGS) entry which is preliminary data.</text>
</comment>
<keyword evidence="2" id="KW-1185">Reference proteome</keyword>
<sequence length="141" mass="16336">MLSSGDVETWCARRCGTAWDWELRRCGCCADTDLIFIEWTRASFGAPCPTRTYPSGGEMIWQILETEHEPLWDYEMCADTSRDAVIRELINRALKCPWLLHGTRSIGICSPNRRLRIAFAIFTVLMFKNHGEDLFTWKGQR</sequence>
<accession>A0A8T0IMR9</accession>
<evidence type="ECO:0000313" key="1">
    <source>
        <dbReference type="EMBL" id="KAG0584532.1"/>
    </source>
</evidence>
<reference evidence="1" key="1">
    <citation type="submission" date="2020-06" db="EMBL/GenBank/DDBJ databases">
        <title>WGS assembly of Ceratodon purpureus strain R40.</title>
        <authorList>
            <person name="Carey S.B."/>
            <person name="Jenkins J."/>
            <person name="Shu S."/>
            <person name="Lovell J.T."/>
            <person name="Sreedasyam A."/>
            <person name="Maumus F."/>
            <person name="Tiley G.P."/>
            <person name="Fernandez-Pozo N."/>
            <person name="Barry K."/>
            <person name="Chen C."/>
            <person name="Wang M."/>
            <person name="Lipzen A."/>
            <person name="Daum C."/>
            <person name="Saski C.A."/>
            <person name="Payton A.C."/>
            <person name="Mcbreen J.C."/>
            <person name="Conrad R.E."/>
            <person name="Kollar L.M."/>
            <person name="Olsson S."/>
            <person name="Huttunen S."/>
            <person name="Landis J.B."/>
            <person name="Wickett N.J."/>
            <person name="Johnson M.G."/>
            <person name="Rensing S.A."/>
            <person name="Grimwood J."/>
            <person name="Schmutz J."/>
            <person name="Mcdaniel S.F."/>
        </authorList>
    </citation>
    <scope>NUCLEOTIDE SEQUENCE</scope>
    <source>
        <strain evidence="1">R40</strain>
    </source>
</reference>
<dbReference type="OrthoDB" id="10265389at2759"/>
<dbReference type="Proteomes" id="UP000822688">
    <property type="component" value="Chromosome 3"/>
</dbReference>
<protein>
    <submittedName>
        <fullName evidence="1">Uncharacterized protein</fullName>
    </submittedName>
</protein>
<dbReference type="EMBL" id="CM026423">
    <property type="protein sequence ID" value="KAG0584532.1"/>
    <property type="molecule type" value="Genomic_DNA"/>
</dbReference>